<sequence>MCFVRKVSYSLSCFIISQGVPVTIFIKSLKKICYPLILLSIDVLDLAEYLRLNTWSEDFFQHDALPQSRFADPLLEIVGLRTNKIQCQSSTFGSSTSSLSASSPLLVEHMMNLFSLKNGKKWIPKML</sequence>
<keyword evidence="2" id="KW-1185">Reference proteome</keyword>
<protein>
    <submittedName>
        <fullName evidence="1">Uncharacterized protein</fullName>
    </submittedName>
</protein>
<gene>
    <name evidence="1" type="ORF">H5410_060108</name>
</gene>
<dbReference type="Proteomes" id="UP000824120">
    <property type="component" value="Chromosome 12"/>
</dbReference>
<accession>A0A9J5W5J5</accession>
<organism evidence="1 2">
    <name type="scientific">Solanum commersonii</name>
    <name type="common">Commerson's wild potato</name>
    <name type="synonym">Commerson's nightshade</name>
    <dbReference type="NCBI Taxonomy" id="4109"/>
    <lineage>
        <taxon>Eukaryota</taxon>
        <taxon>Viridiplantae</taxon>
        <taxon>Streptophyta</taxon>
        <taxon>Embryophyta</taxon>
        <taxon>Tracheophyta</taxon>
        <taxon>Spermatophyta</taxon>
        <taxon>Magnoliopsida</taxon>
        <taxon>eudicotyledons</taxon>
        <taxon>Gunneridae</taxon>
        <taxon>Pentapetalae</taxon>
        <taxon>asterids</taxon>
        <taxon>lamiids</taxon>
        <taxon>Solanales</taxon>
        <taxon>Solanaceae</taxon>
        <taxon>Solanoideae</taxon>
        <taxon>Solaneae</taxon>
        <taxon>Solanum</taxon>
    </lineage>
</organism>
<reference evidence="1 2" key="1">
    <citation type="submission" date="2020-09" db="EMBL/GenBank/DDBJ databases">
        <title>De no assembly of potato wild relative species, Solanum commersonii.</title>
        <authorList>
            <person name="Cho K."/>
        </authorList>
    </citation>
    <scope>NUCLEOTIDE SEQUENCE [LARGE SCALE GENOMIC DNA]</scope>
    <source>
        <strain evidence="1">LZ3.2</strain>
        <tissue evidence="1">Leaf</tissue>
    </source>
</reference>
<name>A0A9J5W5J5_SOLCO</name>
<evidence type="ECO:0000313" key="1">
    <source>
        <dbReference type="EMBL" id="KAG5570342.1"/>
    </source>
</evidence>
<dbReference type="EMBL" id="JACXVP010000012">
    <property type="protein sequence ID" value="KAG5570342.1"/>
    <property type="molecule type" value="Genomic_DNA"/>
</dbReference>
<dbReference type="AlphaFoldDB" id="A0A9J5W5J5"/>
<proteinExistence type="predicted"/>
<evidence type="ECO:0000313" key="2">
    <source>
        <dbReference type="Proteomes" id="UP000824120"/>
    </source>
</evidence>
<comment type="caution">
    <text evidence="1">The sequence shown here is derived from an EMBL/GenBank/DDBJ whole genome shotgun (WGS) entry which is preliminary data.</text>
</comment>